<evidence type="ECO:0000313" key="2">
    <source>
        <dbReference type="Proteomes" id="UP000598196"/>
    </source>
</evidence>
<reference evidence="1 2" key="1">
    <citation type="journal article" date="2014" name="Int. J. Syst. Evol. Microbiol.">
        <title>Complete genome sequence of Corynebacterium casei LMG S-19264T (=DSM 44701T), isolated from a smear-ripened cheese.</title>
        <authorList>
            <consortium name="US DOE Joint Genome Institute (JGI-PGF)"/>
            <person name="Walter F."/>
            <person name="Albersmeier A."/>
            <person name="Kalinowski J."/>
            <person name="Ruckert C."/>
        </authorList>
    </citation>
    <scope>NUCLEOTIDE SEQUENCE [LARGE SCALE GENOMIC DNA]</scope>
    <source>
        <strain evidence="1 2">CGMCC 1.7029</strain>
    </source>
</reference>
<gene>
    <name evidence="1" type="ORF">GCM10010991_35170</name>
</gene>
<protein>
    <submittedName>
        <fullName evidence="1">Uncharacterized protein</fullName>
    </submittedName>
</protein>
<dbReference type="Proteomes" id="UP000598196">
    <property type="component" value="Unassembled WGS sequence"/>
</dbReference>
<proteinExistence type="predicted"/>
<organism evidence="1 2">
    <name type="scientific">Gemmobacter aquaticus</name>
    <dbReference type="NCBI Taxonomy" id="490185"/>
    <lineage>
        <taxon>Bacteria</taxon>
        <taxon>Pseudomonadati</taxon>
        <taxon>Pseudomonadota</taxon>
        <taxon>Alphaproteobacteria</taxon>
        <taxon>Rhodobacterales</taxon>
        <taxon>Paracoccaceae</taxon>
        <taxon>Gemmobacter</taxon>
    </lineage>
</organism>
<sequence>MIVPNPAEDQNASQIWLGDRTQDLTANTLTGSNGPDFELFSSERWNNSLSASAALRALRG</sequence>
<dbReference type="AlphaFoldDB" id="A0A917YQJ1"/>
<accession>A0A917YQJ1</accession>
<dbReference type="EMBL" id="BMLP01000011">
    <property type="protein sequence ID" value="GGO38219.1"/>
    <property type="molecule type" value="Genomic_DNA"/>
</dbReference>
<evidence type="ECO:0000313" key="1">
    <source>
        <dbReference type="EMBL" id="GGO38219.1"/>
    </source>
</evidence>
<name>A0A917YQJ1_9RHOB</name>
<comment type="caution">
    <text evidence="1">The sequence shown here is derived from an EMBL/GenBank/DDBJ whole genome shotgun (WGS) entry which is preliminary data.</text>
</comment>
<keyword evidence="2" id="KW-1185">Reference proteome</keyword>